<dbReference type="GO" id="GO:0005886">
    <property type="term" value="C:plasma membrane"/>
    <property type="evidence" value="ECO:0007669"/>
    <property type="project" value="TreeGrafter"/>
</dbReference>
<evidence type="ECO:0000256" key="7">
    <source>
        <dbReference type="ARBA" id="ARBA00023098"/>
    </source>
</evidence>
<keyword evidence="8 10" id="KW-0472">Membrane</keyword>
<dbReference type="GO" id="GO:0006686">
    <property type="term" value="P:sphingomyelin biosynthetic process"/>
    <property type="evidence" value="ECO:0007669"/>
    <property type="project" value="TreeGrafter"/>
</dbReference>
<evidence type="ECO:0000313" key="13">
    <source>
        <dbReference type="Proteomes" id="UP001497623"/>
    </source>
</evidence>
<dbReference type="PANTHER" id="PTHR21290:SF27">
    <property type="entry name" value="PHOSPHATIDYLCHOLINE:CERAMIDE CHOLINEPHOSPHOTRANSFERASE 1"/>
    <property type="match status" value="1"/>
</dbReference>
<keyword evidence="13" id="KW-1185">Reference proteome</keyword>
<comment type="caution">
    <text evidence="12">The sequence shown here is derived from an EMBL/GenBank/DDBJ whole genome shotgun (WGS) entry which is preliminary data.</text>
</comment>
<dbReference type="InterPro" id="IPR045221">
    <property type="entry name" value="Sphingomyelin_synth-like"/>
</dbReference>
<keyword evidence="5" id="KW-0746">Sphingolipid metabolism</keyword>
<reference evidence="12 13" key="1">
    <citation type="submission" date="2024-05" db="EMBL/GenBank/DDBJ databases">
        <authorList>
            <person name="Wallberg A."/>
        </authorList>
    </citation>
    <scope>NUCLEOTIDE SEQUENCE [LARGE SCALE GENOMIC DNA]</scope>
</reference>
<dbReference type="Proteomes" id="UP001497623">
    <property type="component" value="Unassembled WGS sequence"/>
</dbReference>
<name>A0AAV2R9J3_MEGNR</name>
<dbReference type="AlphaFoldDB" id="A0AAV2R9J3"/>
<evidence type="ECO:0000256" key="2">
    <source>
        <dbReference type="ARBA" id="ARBA00005441"/>
    </source>
</evidence>
<dbReference type="InterPro" id="IPR025749">
    <property type="entry name" value="Sphingomyelin_synth-like_dom"/>
</dbReference>
<keyword evidence="7" id="KW-0443">Lipid metabolism</keyword>
<accession>A0AAV2R9J3</accession>
<evidence type="ECO:0000256" key="5">
    <source>
        <dbReference type="ARBA" id="ARBA00022919"/>
    </source>
</evidence>
<feature type="transmembrane region" description="Helical" evidence="10">
    <location>
        <begin position="298"/>
        <end position="317"/>
    </location>
</feature>
<evidence type="ECO:0000256" key="4">
    <source>
        <dbReference type="ARBA" id="ARBA00022692"/>
    </source>
</evidence>
<dbReference type="Pfam" id="PF14360">
    <property type="entry name" value="PAP2_C"/>
    <property type="match status" value="1"/>
</dbReference>
<evidence type="ECO:0000259" key="11">
    <source>
        <dbReference type="Pfam" id="PF14360"/>
    </source>
</evidence>
<evidence type="ECO:0000256" key="8">
    <source>
        <dbReference type="ARBA" id="ARBA00023136"/>
    </source>
</evidence>
<organism evidence="12 13">
    <name type="scientific">Meganyctiphanes norvegica</name>
    <name type="common">Northern krill</name>
    <name type="synonym">Thysanopoda norvegica</name>
    <dbReference type="NCBI Taxonomy" id="48144"/>
    <lineage>
        <taxon>Eukaryota</taxon>
        <taxon>Metazoa</taxon>
        <taxon>Ecdysozoa</taxon>
        <taxon>Arthropoda</taxon>
        <taxon>Crustacea</taxon>
        <taxon>Multicrustacea</taxon>
        <taxon>Malacostraca</taxon>
        <taxon>Eumalacostraca</taxon>
        <taxon>Eucarida</taxon>
        <taxon>Euphausiacea</taxon>
        <taxon>Euphausiidae</taxon>
        <taxon>Meganyctiphanes</taxon>
    </lineage>
</organism>
<evidence type="ECO:0000256" key="10">
    <source>
        <dbReference type="SAM" id="Phobius"/>
    </source>
</evidence>
<dbReference type="GO" id="GO:0047493">
    <property type="term" value="F:ceramide cholinephosphotransferase activity"/>
    <property type="evidence" value="ECO:0007669"/>
    <property type="project" value="TreeGrafter"/>
</dbReference>
<feature type="transmembrane region" description="Helical" evidence="10">
    <location>
        <begin position="323"/>
        <end position="341"/>
    </location>
</feature>
<dbReference type="GO" id="GO:0046513">
    <property type="term" value="P:ceramide biosynthetic process"/>
    <property type="evidence" value="ECO:0007669"/>
    <property type="project" value="TreeGrafter"/>
</dbReference>
<dbReference type="EMBL" id="CAXKWB010016342">
    <property type="protein sequence ID" value="CAL4115987.1"/>
    <property type="molecule type" value="Genomic_DNA"/>
</dbReference>
<keyword evidence="3" id="KW-0808">Transferase</keyword>
<comment type="similarity">
    <text evidence="2">Belongs to the sphingomyelin synthase family.</text>
</comment>
<feature type="transmembrane region" description="Helical" evidence="10">
    <location>
        <begin position="172"/>
        <end position="197"/>
    </location>
</feature>
<proteinExistence type="inferred from homology"/>
<dbReference type="GO" id="GO:0005789">
    <property type="term" value="C:endoplasmic reticulum membrane"/>
    <property type="evidence" value="ECO:0007669"/>
    <property type="project" value="TreeGrafter"/>
</dbReference>
<evidence type="ECO:0000256" key="6">
    <source>
        <dbReference type="ARBA" id="ARBA00022989"/>
    </source>
</evidence>
<feature type="transmembrane region" description="Helical" evidence="10">
    <location>
        <begin position="209"/>
        <end position="231"/>
    </location>
</feature>
<sequence>MPGGGGTNGEKRPLLLDDGEEVVYDSHDGVYHTHHDAAYSSHLEPESDSGQPALLSLSNNNSGHSRTSSDTSILDDIALMAQNVYQRQMLGHGSITSKDNSYHTMSNGSVKIAMPQPLRDEPRFPKEEQKTIIAFLYLCANFFFTTAALSLTHERVPEQPPLPDVSLDSIKIQPWALDVSEIMIIVMVLFAFMIVVFHKHRWILFRRVCLILGLLYFYRSICMYVTVLPVANPSYYCSPKSNHTGTVLVLKRVVQLLSGFGLSINGKHTFCGDYIYSGHTMVLVLCFLIIQEYTPRRWWYVHWLSGASSVVGIIMVLLARGHYTIDCIIAYFITTRIFYIYHTMANHSTLKENNHNNYLERLWWYRFFQYFECNVQGNLPRQFEWPLPWPRRWSSKRAQRIS</sequence>
<feature type="region of interest" description="Disordered" evidence="9">
    <location>
        <begin position="39"/>
        <end position="70"/>
    </location>
</feature>
<gene>
    <name evidence="12" type="ORF">MNOR_LOCUS20845</name>
</gene>
<feature type="transmembrane region" description="Helical" evidence="10">
    <location>
        <begin position="132"/>
        <end position="152"/>
    </location>
</feature>
<evidence type="ECO:0000313" key="12">
    <source>
        <dbReference type="EMBL" id="CAL4115987.1"/>
    </source>
</evidence>
<dbReference type="GO" id="GO:0033188">
    <property type="term" value="F:sphingomyelin synthase activity"/>
    <property type="evidence" value="ECO:0007669"/>
    <property type="project" value="TreeGrafter"/>
</dbReference>
<dbReference type="GO" id="GO:0000139">
    <property type="term" value="C:Golgi membrane"/>
    <property type="evidence" value="ECO:0007669"/>
    <property type="project" value="TreeGrafter"/>
</dbReference>
<dbReference type="PANTHER" id="PTHR21290">
    <property type="entry name" value="SPHINGOMYELIN SYNTHETASE"/>
    <property type="match status" value="1"/>
</dbReference>
<keyword evidence="6 10" id="KW-1133">Transmembrane helix</keyword>
<feature type="transmembrane region" description="Helical" evidence="10">
    <location>
        <begin position="274"/>
        <end position="291"/>
    </location>
</feature>
<comment type="subcellular location">
    <subcellularLocation>
        <location evidence="1">Membrane</location>
        <topology evidence="1">Multi-pass membrane protein</topology>
    </subcellularLocation>
</comment>
<evidence type="ECO:0000256" key="9">
    <source>
        <dbReference type="SAM" id="MobiDB-lite"/>
    </source>
</evidence>
<evidence type="ECO:0000256" key="1">
    <source>
        <dbReference type="ARBA" id="ARBA00004141"/>
    </source>
</evidence>
<evidence type="ECO:0000256" key="3">
    <source>
        <dbReference type="ARBA" id="ARBA00022679"/>
    </source>
</evidence>
<feature type="domain" description="Sphingomyelin synthase-like" evidence="11">
    <location>
        <begin position="271"/>
        <end position="343"/>
    </location>
</feature>
<keyword evidence="4 10" id="KW-0812">Transmembrane</keyword>
<protein>
    <recommendedName>
        <fullName evidence="11">Sphingomyelin synthase-like domain-containing protein</fullName>
    </recommendedName>
</protein>